<name>A0ABR4P2H2_9HELO</name>
<feature type="region of interest" description="Disordered" evidence="1">
    <location>
        <begin position="217"/>
        <end position="248"/>
    </location>
</feature>
<evidence type="ECO:0000256" key="1">
    <source>
        <dbReference type="SAM" id="MobiDB-lite"/>
    </source>
</evidence>
<dbReference type="EMBL" id="JBFCZG010000010">
    <property type="protein sequence ID" value="KAL3417496.1"/>
    <property type="molecule type" value="Genomic_DNA"/>
</dbReference>
<sequence length="278" mass="29224">MDAKRFLFAVGTLLSVGSANIFPRVLEDPVREYLSEVCYPNLNNQTRRAELHLSANDLLPSLGSSPFPCEQMLYLNTICTANGTTEIDFLAEQQCLCNGAFFDVMAGCDACFFSHGSQASTPEEASSTVSSLSSAECSPSPPFQPYSNLLPPVSRINITELSFRPSLTLGNDQFPSNTVVSNYFTPTRSIAPGEITGSATARLSSWTNFDGIRFTPTTTPSTSSAANTASSTDTAVSASGGSTTASAPSTIESGNGAALYVPFEGGILAIMVGLAALF</sequence>
<keyword evidence="2" id="KW-0732">Signal</keyword>
<evidence type="ECO:0000256" key="2">
    <source>
        <dbReference type="SAM" id="SignalP"/>
    </source>
</evidence>
<gene>
    <name evidence="3" type="ORF">PVAG01_10506</name>
</gene>
<accession>A0ABR4P2H2</accession>
<proteinExistence type="predicted"/>
<evidence type="ECO:0000313" key="4">
    <source>
        <dbReference type="Proteomes" id="UP001629113"/>
    </source>
</evidence>
<comment type="caution">
    <text evidence="3">The sequence shown here is derived from an EMBL/GenBank/DDBJ whole genome shotgun (WGS) entry which is preliminary data.</text>
</comment>
<feature type="signal peptide" evidence="2">
    <location>
        <begin position="1"/>
        <end position="19"/>
    </location>
</feature>
<dbReference type="Proteomes" id="UP001629113">
    <property type="component" value="Unassembled WGS sequence"/>
</dbReference>
<evidence type="ECO:0000313" key="3">
    <source>
        <dbReference type="EMBL" id="KAL3417496.1"/>
    </source>
</evidence>
<feature type="chain" id="PRO_5045484175" evidence="2">
    <location>
        <begin position="20"/>
        <end position="278"/>
    </location>
</feature>
<organism evidence="3 4">
    <name type="scientific">Phlyctema vagabunda</name>
    <dbReference type="NCBI Taxonomy" id="108571"/>
    <lineage>
        <taxon>Eukaryota</taxon>
        <taxon>Fungi</taxon>
        <taxon>Dikarya</taxon>
        <taxon>Ascomycota</taxon>
        <taxon>Pezizomycotina</taxon>
        <taxon>Leotiomycetes</taxon>
        <taxon>Helotiales</taxon>
        <taxon>Dermateaceae</taxon>
        <taxon>Phlyctema</taxon>
    </lineage>
</organism>
<keyword evidence="4" id="KW-1185">Reference proteome</keyword>
<protein>
    <submittedName>
        <fullName evidence="3">Uncharacterized protein</fullName>
    </submittedName>
</protein>
<reference evidence="3 4" key="1">
    <citation type="submission" date="2024-06" db="EMBL/GenBank/DDBJ databases">
        <title>Complete genome of Phlyctema vagabunda strain 19-DSS-EL-015.</title>
        <authorList>
            <person name="Fiorenzani C."/>
        </authorList>
    </citation>
    <scope>NUCLEOTIDE SEQUENCE [LARGE SCALE GENOMIC DNA]</scope>
    <source>
        <strain evidence="3 4">19-DSS-EL-015</strain>
    </source>
</reference>